<feature type="transmembrane region" description="Helical" evidence="5">
    <location>
        <begin position="910"/>
        <end position="934"/>
    </location>
</feature>
<dbReference type="GO" id="GO:0031177">
    <property type="term" value="F:phosphopantetheine binding"/>
    <property type="evidence" value="ECO:0007669"/>
    <property type="project" value="InterPro"/>
</dbReference>
<feature type="transmembrane region" description="Helical" evidence="5">
    <location>
        <begin position="1131"/>
        <end position="1159"/>
    </location>
</feature>
<feature type="domain" description="Carrier" evidence="6">
    <location>
        <begin position="528"/>
        <end position="602"/>
    </location>
</feature>
<dbReference type="PANTHER" id="PTHR45527:SF1">
    <property type="entry name" value="FATTY ACID SYNTHASE"/>
    <property type="match status" value="1"/>
</dbReference>
<dbReference type="InterPro" id="IPR012728">
    <property type="entry name" value="Pls/PosA_C"/>
</dbReference>
<proteinExistence type="predicted"/>
<gene>
    <name evidence="7" type="ORF">C8D78_2468</name>
</gene>
<evidence type="ECO:0000256" key="5">
    <source>
        <dbReference type="SAM" id="Phobius"/>
    </source>
</evidence>
<keyword evidence="5" id="KW-0472">Membrane</keyword>
<dbReference type="GO" id="GO:0005737">
    <property type="term" value="C:cytoplasm"/>
    <property type="evidence" value="ECO:0007669"/>
    <property type="project" value="TreeGrafter"/>
</dbReference>
<dbReference type="GO" id="GO:0043041">
    <property type="term" value="P:amino acid activation for nonribosomal peptide biosynthetic process"/>
    <property type="evidence" value="ECO:0007669"/>
    <property type="project" value="TreeGrafter"/>
</dbReference>
<dbReference type="Pfam" id="PF00550">
    <property type="entry name" value="PP-binding"/>
    <property type="match status" value="1"/>
</dbReference>
<evidence type="ECO:0000256" key="3">
    <source>
        <dbReference type="ARBA" id="ARBA00022679"/>
    </source>
</evidence>
<evidence type="ECO:0000256" key="4">
    <source>
        <dbReference type="ARBA" id="ARBA00022737"/>
    </source>
</evidence>
<keyword evidence="3" id="KW-0808">Transferase</keyword>
<sequence length="1326" mass="139572">MTEQRLTQSEAPDTGTVQSLQVNGARVHAPQLPGALSAPPERTLIDIIRDTAARFPDASALDDGHRSLSYAQLLHEVRAAARKLHTAGLGAGDKIGVRIPSGTNELYVAILAVLLVGAAYVPVDADDPDERAKLVFGEAGVAGILRAGGKIVTDSKHPRPFPAARPAGPDDDAWVIFTSGSTGTPKGVAVQHRSAAAFVDAEARLFLQDDPLGPQDRVLAGLSVAFDASCEEMWLAWRHGACLVPAPRALVRTGMDLGPWLISHGITVVSTVPTLAALWPVESLESVRLLIFGGEACPPDLAERLAVEGREVWNTYGPTEATVVACAARLGMPGPIRIGLPLDGWDLAVVDADSVPVADGAVGELIIGGVGLARYLDPVKDAEKYAPMPSLGWARAYRSGDLVKYEPEGLIFQGRADEQVKLGGRRIELGEIDAALQSLPDVAGAAAAVQTTAAGNQILVGYLAAVSGRDIDLAAARELLGDSLPAPLIPLLTLVDSLPTKTSGKVDRHALPWPLSGTGAAEAEGAALNVPDDAQWIVDQWSAVLGSPVTSLDADFFAYGGGSLAAAQLVSALRVRYPTITVADIYATPRVGALVDTARQSLPEGGAVPAQERTVRPTARKSQAFQMFMGVPLHILVGMRWLTYLMAANNLLAAFAGFSAAPTISWWWVGASWLVFVSPAGRMMLSVAAARVLLRDVVPGTYPRSGRVHIRLWLAEQIQDLAGAISLASAPWVPYYAKALGAKIGEDVQLHSLPPVTGMLSLGAGSNIEPEVDLSGWWIDGDRVHIGAIRIGAGASVGARSTLMPGAVVGAGAQVEPGSAVIGKVKAGQLVAGSPAERRGKARHSWPDSPAEHRLMGRLWFAGFAAASAVLALIPYISAAAAALVIFAFIQGSSSLTAALPGLALSVPPAALAWFLTNLLLVLAATRLLSIGLAEGYYRVRSRIGWQVWATERVLDLARDLLFPVYASLFTPVWLRLLGAKVGRNVEASTVLLIPRMTTVGEGAFLADDTMVASYELDGGWMHIAPAKIGKRSFLGNSGMTGAGRNVPKNSLVAVLSATPAKAKAGTSWLGSPPVRLRRTAIASDDTRTYQPPRRLKVARALWELCRFVPVMLTVAIAVGVMLAFDALAAVFNYGVAAVLGGVVVLLAGATAAASAVAAKWLLVGRIRPGEHPLWSSFIWRNEVVDTFIEMVSAPWFARAATGTPAMVWWLRGLGAKIGTGTWCESYWLPEADLVTLGRNSTVNRGCVVQTHLFHDRVMSIDTVTLDDGATMGPHGVILPQARIGSGATVGPASLVMRGETVPAGTYWMGNPVSPWGGPTPPARPR</sequence>
<dbReference type="PROSITE" id="PS50075">
    <property type="entry name" value="CARRIER"/>
    <property type="match status" value="1"/>
</dbReference>
<dbReference type="Gene3D" id="2.160.10.10">
    <property type="entry name" value="Hexapeptide repeat proteins"/>
    <property type="match status" value="2"/>
</dbReference>
<evidence type="ECO:0000256" key="2">
    <source>
        <dbReference type="ARBA" id="ARBA00022553"/>
    </source>
</evidence>
<dbReference type="SUPFAM" id="SSF47336">
    <property type="entry name" value="ACP-like"/>
    <property type="match status" value="1"/>
</dbReference>
<dbReference type="SUPFAM" id="SSF51161">
    <property type="entry name" value="Trimeric LpxA-like enzymes"/>
    <property type="match status" value="3"/>
</dbReference>
<keyword evidence="5" id="KW-1133">Transmembrane helix</keyword>
<dbReference type="PROSITE" id="PS00101">
    <property type="entry name" value="HEXAPEP_TRANSFERASES"/>
    <property type="match status" value="1"/>
</dbReference>
<dbReference type="GO" id="GO:0044550">
    <property type="term" value="P:secondary metabolite biosynthetic process"/>
    <property type="evidence" value="ECO:0007669"/>
    <property type="project" value="TreeGrafter"/>
</dbReference>
<comment type="caution">
    <text evidence="7">The sequence shown here is derived from an EMBL/GenBank/DDBJ whole genome shotgun (WGS) entry which is preliminary data.</text>
</comment>
<evidence type="ECO:0000256" key="1">
    <source>
        <dbReference type="ARBA" id="ARBA00022450"/>
    </source>
</evidence>
<dbReference type="NCBIfam" id="TIGR02353">
    <property type="entry name" value="NRPS_term_dom"/>
    <property type="match status" value="1"/>
</dbReference>
<dbReference type="NCBIfam" id="TIGR01733">
    <property type="entry name" value="AA-adenyl-dom"/>
    <property type="match status" value="1"/>
</dbReference>
<dbReference type="SUPFAM" id="SSF56801">
    <property type="entry name" value="Acetyl-CoA synthetase-like"/>
    <property type="match status" value="1"/>
</dbReference>
<dbReference type="InterPro" id="IPR020806">
    <property type="entry name" value="PKS_PP-bd"/>
</dbReference>
<dbReference type="CDD" id="cd05930">
    <property type="entry name" value="A_NRPS"/>
    <property type="match status" value="1"/>
</dbReference>
<dbReference type="InterPro" id="IPR045851">
    <property type="entry name" value="AMP-bd_C_sf"/>
</dbReference>
<feature type="transmembrane region" description="Helical" evidence="5">
    <location>
        <begin position="1105"/>
        <end position="1125"/>
    </location>
</feature>
<evidence type="ECO:0000313" key="7">
    <source>
        <dbReference type="EMBL" id="RKR19716.1"/>
    </source>
</evidence>
<dbReference type="Proteomes" id="UP000276055">
    <property type="component" value="Unassembled WGS sequence"/>
</dbReference>
<dbReference type="InterPro" id="IPR018357">
    <property type="entry name" value="Hexapep_transf_CS"/>
</dbReference>
<dbReference type="InterPro" id="IPR009081">
    <property type="entry name" value="PP-bd_ACP"/>
</dbReference>
<dbReference type="SMART" id="SM00823">
    <property type="entry name" value="PKS_PP"/>
    <property type="match status" value="1"/>
</dbReference>
<evidence type="ECO:0000313" key="8">
    <source>
        <dbReference type="Proteomes" id="UP000276055"/>
    </source>
</evidence>
<dbReference type="Gene3D" id="3.30.300.30">
    <property type="match status" value="1"/>
</dbReference>
<keyword evidence="4" id="KW-0677">Repeat</keyword>
<protein>
    <submittedName>
        <fullName evidence="7">Non-ribosomal peptide synthetase-like protein</fullName>
    </submittedName>
</protein>
<name>A0A495ETP5_9MICC</name>
<dbReference type="InterPro" id="IPR000873">
    <property type="entry name" value="AMP-dep_synth/lig_dom"/>
</dbReference>
<accession>A0A495ETP5</accession>
<feature type="transmembrane region" description="Helical" evidence="5">
    <location>
        <begin position="650"/>
        <end position="669"/>
    </location>
</feature>
<dbReference type="EMBL" id="RBIR01000004">
    <property type="protein sequence ID" value="RKR19716.1"/>
    <property type="molecule type" value="Genomic_DNA"/>
</dbReference>
<dbReference type="InterPro" id="IPR036736">
    <property type="entry name" value="ACP-like_sf"/>
</dbReference>
<dbReference type="InterPro" id="IPR020845">
    <property type="entry name" value="AMP-binding_CS"/>
</dbReference>
<keyword evidence="5" id="KW-0812">Transmembrane</keyword>
<evidence type="ECO:0000259" key="6">
    <source>
        <dbReference type="PROSITE" id="PS50075"/>
    </source>
</evidence>
<organism evidence="7 8">
    <name type="scientific">Arthrobacter oryzae</name>
    <dbReference type="NCBI Taxonomy" id="409290"/>
    <lineage>
        <taxon>Bacteria</taxon>
        <taxon>Bacillati</taxon>
        <taxon>Actinomycetota</taxon>
        <taxon>Actinomycetes</taxon>
        <taxon>Micrococcales</taxon>
        <taxon>Micrococcaceae</taxon>
        <taxon>Arthrobacter</taxon>
    </lineage>
</organism>
<dbReference type="PROSITE" id="PS00455">
    <property type="entry name" value="AMP_BINDING"/>
    <property type="match status" value="1"/>
</dbReference>
<dbReference type="GO" id="GO:0016740">
    <property type="term" value="F:transferase activity"/>
    <property type="evidence" value="ECO:0007669"/>
    <property type="project" value="UniProtKB-KW"/>
</dbReference>
<keyword evidence="1" id="KW-0596">Phosphopantetheine</keyword>
<keyword evidence="2" id="KW-0597">Phosphoprotein</keyword>
<dbReference type="InterPro" id="IPR010071">
    <property type="entry name" value="AA_adenyl_dom"/>
</dbReference>
<dbReference type="Pfam" id="PF00501">
    <property type="entry name" value="AMP-binding"/>
    <property type="match status" value="1"/>
</dbReference>
<dbReference type="InterPro" id="IPR011004">
    <property type="entry name" value="Trimer_LpxA-like_sf"/>
</dbReference>
<dbReference type="InterPro" id="IPR042099">
    <property type="entry name" value="ANL_N_sf"/>
</dbReference>
<feature type="transmembrane region" description="Helical" evidence="5">
    <location>
        <begin position="859"/>
        <end position="890"/>
    </location>
</feature>
<dbReference type="Gene3D" id="3.40.50.12780">
    <property type="entry name" value="N-terminal domain of ligase-like"/>
    <property type="match status" value="1"/>
</dbReference>
<dbReference type="PANTHER" id="PTHR45527">
    <property type="entry name" value="NONRIBOSOMAL PEPTIDE SYNTHETASE"/>
    <property type="match status" value="1"/>
</dbReference>
<dbReference type="Gene3D" id="1.10.1200.10">
    <property type="entry name" value="ACP-like"/>
    <property type="match status" value="1"/>
</dbReference>
<reference evidence="7 8" key="1">
    <citation type="submission" date="2018-10" db="EMBL/GenBank/DDBJ databases">
        <title>Genomic Encyclopedia of Type Strains, Phase IV (KMG-IV): sequencing the most valuable type-strain genomes for metagenomic binning, comparative biology and taxonomic classification.</title>
        <authorList>
            <person name="Goeker M."/>
        </authorList>
    </citation>
    <scope>NUCLEOTIDE SEQUENCE [LARGE SCALE GENOMIC DNA]</scope>
    <source>
        <strain evidence="7 8">DSM 25586</strain>
    </source>
</reference>